<name>A0A1Y1IJW5_KLENI</name>
<protein>
    <submittedName>
        <fullName evidence="2">Uncharacterized protein</fullName>
    </submittedName>
</protein>
<dbReference type="InterPro" id="IPR038966">
    <property type="entry name" value="TMA17"/>
</dbReference>
<evidence type="ECO:0000313" key="3">
    <source>
        <dbReference type="Proteomes" id="UP000054558"/>
    </source>
</evidence>
<sequence>MLTQLKTKFHFKQLRSMESAIGQQRVLADGDQTDAPLEILKQEKCRLENAVVHLKDSNVQLEEALRESGPDEEYTTAVSENKVVIRELEQKIKQLEEDIRLATQLLECEMEDVGSKPENSSDARSNGTWL</sequence>
<dbReference type="Proteomes" id="UP000054558">
    <property type="component" value="Unassembled WGS sequence"/>
</dbReference>
<reference evidence="2 3" key="1">
    <citation type="journal article" date="2014" name="Nat. Commun.">
        <title>Klebsormidium flaccidum genome reveals primary factors for plant terrestrial adaptation.</title>
        <authorList>
            <person name="Hori K."/>
            <person name="Maruyama F."/>
            <person name="Fujisawa T."/>
            <person name="Togashi T."/>
            <person name="Yamamoto N."/>
            <person name="Seo M."/>
            <person name="Sato S."/>
            <person name="Yamada T."/>
            <person name="Mori H."/>
            <person name="Tajima N."/>
            <person name="Moriyama T."/>
            <person name="Ikeuchi M."/>
            <person name="Watanabe M."/>
            <person name="Wada H."/>
            <person name="Kobayashi K."/>
            <person name="Saito M."/>
            <person name="Masuda T."/>
            <person name="Sasaki-Sekimoto Y."/>
            <person name="Mashiguchi K."/>
            <person name="Awai K."/>
            <person name="Shimojima M."/>
            <person name="Masuda S."/>
            <person name="Iwai M."/>
            <person name="Nobusawa T."/>
            <person name="Narise T."/>
            <person name="Kondo S."/>
            <person name="Saito H."/>
            <person name="Sato R."/>
            <person name="Murakawa M."/>
            <person name="Ihara Y."/>
            <person name="Oshima-Yamada Y."/>
            <person name="Ohtaka K."/>
            <person name="Satoh M."/>
            <person name="Sonobe K."/>
            <person name="Ishii M."/>
            <person name="Ohtani R."/>
            <person name="Kanamori-Sato M."/>
            <person name="Honoki R."/>
            <person name="Miyazaki D."/>
            <person name="Mochizuki H."/>
            <person name="Umetsu J."/>
            <person name="Higashi K."/>
            <person name="Shibata D."/>
            <person name="Kamiya Y."/>
            <person name="Sato N."/>
            <person name="Nakamura Y."/>
            <person name="Tabata S."/>
            <person name="Ida S."/>
            <person name="Kurokawa K."/>
            <person name="Ohta H."/>
        </authorList>
    </citation>
    <scope>NUCLEOTIDE SEQUENCE [LARGE SCALE GENOMIC DNA]</scope>
    <source>
        <strain evidence="2 3">NIES-2285</strain>
    </source>
</reference>
<accession>A0A1Y1IJW5</accession>
<keyword evidence="3" id="KW-1185">Reference proteome</keyword>
<gene>
    <name evidence="2" type="ORF">KFL_004280080</name>
</gene>
<evidence type="ECO:0000313" key="2">
    <source>
        <dbReference type="EMBL" id="GAQ88438.1"/>
    </source>
</evidence>
<evidence type="ECO:0000256" key="1">
    <source>
        <dbReference type="SAM" id="MobiDB-lite"/>
    </source>
</evidence>
<dbReference type="EMBL" id="DF237377">
    <property type="protein sequence ID" value="GAQ88438.1"/>
    <property type="molecule type" value="Genomic_DNA"/>
</dbReference>
<organism evidence="2 3">
    <name type="scientific">Klebsormidium nitens</name>
    <name type="common">Green alga</name>
    <name type="synonym">Ulothrix nitens</name>
    <dbReference type="NCBI Taxonomy" id="105231"/>
    <lineage>
        <taxon>Eukaryota</taxon>
        <taxon>Viridiplantae</taxon>
        <taxon>Streptophyta</taxon>
        <taxon>Klebsormidiophyceae</taxon>
        <taxon>Klebsormidiales</taxon>
        <taxon>Klebsormidiaceae</taxon>
        <taxon>Klebsormidium</taxon>
    </lineage>
</organism>
<dbReference type="PANTHER" id="PTHR40422:SF1">
    <property type="entry name" value="TRANSLATION MACHINERY-ASSOCIATED PROTEIN 17"/>
    <property type="match status" value="1"/>
</dbReference>
<dbReference type="PANTHER" id="PTHR40422">
    <property type="entry name" value="TRANSLATION MACHINERY-ASSOCIATED PROTEIN 17"/>
    <property type="match status" value="1"/>
</dbReference>
<dbReference type="GO" id="GO:0070682">
    <property type="term" value="P:proteasome regulatory particle assembly"/>
    <property type="evidence" value="ECO:0007669"/>
    <property type="project" value="InterPro"/>
</dbReference>
<dbReference type="AlphaFoldDB" id="A0A1Y1IJW5"/>
<proteinExistence type="predicted"/>
<feature type="region of interest" description="Disordered" evidence="1">
    <location>
        <begin position="110"/>
        <end position="130"/>
    </location>
</feature>